<feature type="transmembrane region" description="Helical" evidence="6">
    <location>
        <begin position="164"/>
        <end position="185"/>
    </location>
</feature>
<dbReference type="PANTHER" id="PTHR23507:SF1">
    <property type="entry name" value="FI18259P1-RELATED"/>
    <property type="match status" value="1"/>
</dbReference>
<feature type="transmembrane region" description="Helical" evidence="6">
    <location>
        <begin position="509"/>
        <end position="532"/>
    </location>
</feature>
<dbReference type="GeneID" id="73471273"/>
<dbReference type="RefSeq" id="XP_049262206.1">
    <property type="nucleotide sequence ID" value="XM_049408435.1"/>
</dbReference>
<comment type="caution">
    <text evidence="7">The sequence shown here is derived from an EMBL/GenBank/DDBJ whole genome shotgun (WGS) entry which is preliminary data.</text>
</comment>
<keyword evidence="4 6" id="KW-0472">Membrane</keyword>
<evidence type="ECO:0000256" key="6">
    <source>
        <dbReference type="SAM" id="Phobius"/>
    </source>
</evidence>
<evidence type="ECO:0000256" key="4">
    <source>
        <dbReference type="ARBA" id="ARBA00023136"/>
    </source>
</evidence>
<evidence type="ECO:0000256" key="2">
    <source>
        <dbReference type="ARBA" id="ARBA00022692"/>
    </source>
</evidence>
<reference evidence="7 8" key="1">
    <citation type="journal article" date="2021" name="DNA Res.">
        <title>Genome analysis of Candida subhashii reveals its hybrid nature and dual mitochondrial genome conformations.</title>
        <authorList>
            <person name="Mixao V."/>
            <person name="Hegedusova E."/>
            <person name="Saus E."/>
            <person name="Pryszcz L.P."/>
            <person name="Cillingova A."/>
            <person name="Nosek J."/>
            <person name="Gabaldon T."/>
        </authorList>
    </citation>
    <scope>NUCLEOTIDE SEQUENCE [LARGE SCALE GENOMIC DNA]</scope>
    <source>
        <strain evidence="7 8">CBS 10753</strain>
    </source>
</reference>
<evidence type="ECO:0000256" key="5">
    <source>
        <dbReference type="SAM" id="MobiDB-lite"/>
    </source>
</evidence>
<protein>
    <recommendedName>
        <fullName evidence="9">Major facilitator superfamily (MFS) profile domain-containing protein</fullName>
    </recommendedName>
</protein>
<evidence type="ECO:0008006" key="9">
    <source>
        <dbReference type="Google" id="ProtNLM"/>
    </source>
</evidence>
<dbReference type="GO" id="GO:0016020">
    <property type="term" value="C:membrane"/>
    <property type="evidence" value="ECO:0007669"/>
    <property type="project" value="UniProtKB-SubCell"/>
</dbReference>
<dbReference type="OrthoDB" id="3026777at2759"/>
<feature type="transmembrane region" description="Helical" evidence="6">
    <location>
        <begin position="448"/>
        <end position="468"/>
    </location>
</feature>
<sequence>MSKSESPLEIDPLLEGPSRSRPMLISPSTDLETSVEAVYEALIDDDIDNNNHDHDEELNEDVLWLREQRDKNKTLHWLRRPSVLMIASIIFLLAFGSFSGESTRQIITLKLACNYLGKDSCNREAAQVLMSNLQLGYSISISMITLVASGKVGPLSDLYGRKVFIVIIVVFFFIGRAAKFALMYNYDSLKFVPMILTEIITNFGGGTICILALANCYISDVTEPHERIYSLGISMASVFLGVSIGPLVGNLIVSLNSSAAPKDIQMAVDIPRSDFAPLKFELFIFTIVVFLTVFVLPESRSEKARKKSRSMSVSSSTELNLQQELEQPNWFIKFTRMINFLKPLKLLTLPSEIVLPQNKHRINKDRTALIILVLIDCMLASLAMSFGEIGILYGMYNFNWNQQDIGHFLAIGCASRATVLIVLSPIINHKIFQKGFGFKVFKKQFDMIDFSMILTGLVFESTGFIGYSMSKSSVHFFVFCVVCGFGTLISPAINSSIVKFYPESKTGELFGALALIKNLFGLVMPVLFLTMYKYSLSRWHRANLVFIIAGGLMMLCGFALLIAKRIMNLDRKSLPTVLKRSNSESSMVSGLSSEEDAISLANQNEELFSSKNPISELHRKSSFVYKERAGPIISN</sequence>
<feature type="transmembrane region" description="Helical" evidence="6">
    <location>
        <begin position="228"/>
        <end position="255"/>
    </location>
</feature>
<dbReference type="PANTHER" id="PTHR23507">
    <property type="entry name" value="ZGC:174356"/>
    <property type="match status" value="1"/>
</dbReference>
<evidence type="ECO:0000313" key="8">
    <source>
        <dbReference type="Proteomes" id="UP000694255"/>
    </source>
</evidence>
<proteinExistence type="predicted"/>
<dbReference type="AlphaFoldDB" id="A0A8J5QK83"/>
<name>A0A8J5QK83_9ASCO</name>
<feature type="transmembrane region" description="Helical" evidence="6">
    <location>
        <begin position="191"/>
        <end position="216"/>
    </location>
</feature>
<gene>
    <name evidence="7" type="ORF">J8A68_004473</name>
</gene>
<keyword evidence="2 6" id="KW-0812">Transmembrane</keyword>
<feature type="transmembrane region" description="Helical" evidence="6">
    <location>
        <begin position="83"/>
        <end position="100"/>
    </location>
</feature>
<feature type="transmembrane region" description="Helical" evidence="6">
    <location>
        <begin position="544"/>
        <end position="563"/>
    </location>
</feature>
<dbReference type="EMBL" id="JAGSYN010000186">
    <property type="protein sequence ID" value="KAG7661973.1"/>
    <property type="molecule type" value="Genomic_DNA"/>
</dbReference>
<feature type="transmembrane region" description="Helical" evidence="6">
    <location>
        <begin position="369"/>
        <end position="393"/>
    </location>
</feature>
<evidence type="ECO:0000256" key="3">
    <source>
        <dbReference type="ARBA" id="ARBA00022989"/>
    </source>
</evidence>
<accession>A0A8J5QK83</accession>
<feature type="region of interest" description="Disordered" evidence="5">
    <location>
        <begin position="1"/>
        <end position="26"/>
    </location>
</feature>
<evidence type="ECO:0000313" key="7">
    <source>
        <dbReference type="EMBL" id="KAG7661973.1"/>
    </source>
</evidence>
<feature type="transmembrane region" description="Helical" evidence="6">
    <location>
        <begin position="474"/>
        <end position="497"/>
    </location>
</feature>
<dbReference type="Proteomes" id="UP000694255">
    <property type="component" value="Unassembled WGS sequence"/>
</dbReference>
<evidence type="ECO:0000256" key="1">
    <source>
        <dbReference type="ARBA" id="ARBA00004141"/>
    </source>
</evidence>
<dbReference type="InterPro" id="IPR011701">
    <property type="entry name" value="MFS"/>
</dbReference>
<keyword evidence="3 6" id="KW-1133">Transmembrane helix</keyword>
<feature type="transmembrane region" description="Helical" evidence="6">
    <location>
        <begin position="405"/>
        <end position="427"/>
    </location>
</feature>
<keyword evidence="8" id="KW-1185">Reference proteome</keyword>
<feature type="transmembrane region" description="Helical" evidence="6">
    <location>
        <begin position="135"/>
        <end position="152"/>
    </location>
</feature>
<dbReference type="Pfam" id="PF07690">
    <property type="entry name" value="MFS_1"/>
    <property type="match status" value="2"/>
</dbReference>
<comment type="subcellular location">
    <subcellularLocation>
        <location evidence="1">Membrane</location>
        <topology evidence="1">Multi-pass membrane protein</topology>
    </subcellularLocation>
</comment>
<feature type="transmembrane region" description="Helical" evidence="6">
    <location>
        <begin position="275"/>
        <end position="296"/>
    </location>
</feature>
<organism evidence="7 8">
    <name type="scientific">[Candida] subhashii</name>
    <dbReference type="NCBI Taxonomy" id="561895"/>
    <lineage>
        <taxon>Eukaryota</taxon>
        <taxon>Fungi</taxon>
        <taxon>Dikarya</taxon>
        <taxon>Ascomycota</taxon>
        <taxon>Saccharomycotina</taxon>
        <taxon>Pichiomycetes</taxon>
        <taxon>Debaryomycetaceae</taxon>
        <taxon>Spathaspora</taxon>
    </lineage>
</organism>
<dbReference type="GO" id="GO:0022857">
    <property type="term" value="F:transmembrane transporter activity"/>
    <property type="evidence" value="ECO:0007669"/>
    <property type="project" value="InterPro"/>
</dbReference>